<evidence type="ECO:0000313" key="4">
    <source>
        <dbReference type="Proteomes" id="UP000257323"/>
    </source>
</evidence>
<feature type="chain" id="PRO_5017571434" evidence="2">
    <location>
        <begin position="23"/>
        <end position="203"/>
    </location>
</feature>
<gene>
    <name evidence="3" type="ORF">OP8BY_0658</name>
</gene>
<feature type="region of interest" description="Disordered" evidence="1">
    <location>
        <begin position="26"/>
        <end position="58"/>
    </location>
</feature>
<sequence length="203" mass="23149">MKRFLTCLFVVLLVLTFSCKKAEEAKSAKPEKTVSKTERPAEEAKSAPEPAEKAEKTAEKVTALDFKVLEQLLPEKSGWTKSNVRGQQFSYGEGQTSMAEADYSSGESRVHVIIMDTARIAWTMGQFQQMVQMGFSAKDDRHYVKTTKINNQPAIEEYDYQDKDGQLQVLIKDRFLITIRGNNIENNNILYDFFNAIDLKKFD</sequence>
<name>A0A3E2BKH8_9BACT</name>
<proteinExistence type="predicted"/>
<evidence type="ECO:0000313" key="3">
    <source>
        <dbReference type="EMBL" id="RFT15194.1"/>
    </source>
</evidence>
<dbReference type="AlphaFoldDB" id="A0A3E2BKH8"/>
<evidence type="ECO:0000256" key="1">
    <source>
        <dbReference type="SAM" id="MobiDB-lite"/>
    </source>
</evidence>
<comment type="caution">
    <text evidence="3">The sequence shown here is derived from an EMBL/GenBank/DDBJ whole genome shotgun (WGS) entry which is preliminary data.</text>
</comment>
<dbReference type="EMBL" id="QUAH01000012">
    <property type="protein sequence ID" value="RFT15194.1"/>
    <property type="molecule type" value="Genomic_DNA"/>
</dbReference>
<feature type="signal peptide" evidence="2">
    <location>
        <begin position="1"/>
        <end position="22"/>
    </location>
</feature>
<accession>A0A3E2BKH8</accession>
<dbReference type="Proteomes" id="UP000257323">
    <property type="component" value="Unassembled WGS sequence"/>
</dbReference>
<organism evidence="3 4">
    <name type="scientific">Candidatus Saccharicenans subterraneus</name>
    <dbReference type="NCBI Taxonomy" id="2508984"/>
    <lineage>
        <taxon>Bacteria</taxon>
        <taxon>Candidatus Aminicenantota</taxon>
        <taxon>Candidatus Aminicenantia</taxon>
        <taxon>Candidatus Aminicenantales</taxon>
        <taxon>Candidatus Saccharicenantaceae</taxon>
        <taxon>Candidatus Saccharicenans</taxon>
    </lineage>
</organism>
<protein>
    <submittedName>
        <fullName evidence="3">Uncharacterized protein</fullName>
    </submittedName>
</protein>
<dbReference type="PROSITE" id="PS51257">
    <property type="entry name" value="PROKAR_LIPOPROTEIN"/>
    <property type="match status" value="1"/>
</dbReference>
<reference evidence="3 4" key="1">
    <citation type="submission" date="2018-08" db="EMBL/GenBank/DDBJ databases">
        <title>Genome analysis of the thermophilic bacterium of the candidate phylum Aminicenantes from deep subsurface aquifer revealed its physiology and ecological role.</title>
        <authorList>
            <person name="Kadnikov V.V."/>
            <person name="Mardanov A.V."/>
            <person name="Beletsky A.V."/>
            <person name="Karnachuk O.V."/>
            <person name="Ravin N.V."/>
        </authorList>
    </citation>
    <scope>NUCLEOTIDE SEQUENCE [LARGE SCALE GENOMIC DNA]</scope>
    <source>
        <strain evidence="3">BY38</strain>
    </source>
</reference>
<keyword evidence="2" id="KW-0732">Signal</keyword>
<evidence type="ECO:0000256" key="2">
    <source>
        <dbReference type="SAM" id="SignalP"/>
    </source>
</evidence>